<protein>
    <recommendedName>
        <fullName evidence="5">Lipoprotein</fullName>
    </recommendedName>
</protein>
<feature type="chain" id="PRO_5015635195" description="Lipoprotein" evidence="2">
    <location>
        <begin position="25"/>
        <end position="67"/>
    </location>
</feature>
<evidence type="ECO:0000313" key="3">
    <source>
        <dbReference type="EMBL" id="PPZ91571.1"/>
    </source>
</evidence>
<feature type="region of interest" description="Disordered" evidence="1">
    <location>
        <begin position="41"/>
        <end position="67"/>
    </location>
</feature>
<evidence type="ECO:0008006" key="5">
    <source>
        <dbReference type="Google" id="ProtNLM"/>
    </source>
</evidence>
<evidence type="ECO:0000313" key="4">
    <source>
        <dbReference type="Proteomes" id="UP000238565"/>
    </source>
</evidence>
<evidence type="ECO:0000256" key="2">
    <source>
        <dbReference type="SAM" id="SignalP"/>
    </source>
</evidence>
<organism evidence="3 4">
    <name type="scientific">Cloacibacterium normanense</name>
    <dbReference type="NCBI Taxonomy" id="237258"/>
    <lineage>
        <taxon>Bacteria</taxon>
        <taxon>Pseudomonadati</taxon>
        <taxon>Bacteroidota</taxon>
        <taxon>Flavobacteriia</taxon>
        <taxon>Flavobacteriales</taxon>
        <taxon>Weeksellaceae</taxon>
    </lineage>
</organism>
<dbReference type="AlphaFoldDB" id="A0A2S7I4S4"/>
<reference evidence="3 4" key="1">
    <citation type="submission" date="2018-02" db="EMBL/GenBank/DDBJ databases">
        <title>Draft genome sequence of bacterial isolates from marine environment.</title>
        <authorList>
            <person name="Singh S.K."/>
            <person name="Hill R."/>
            <person name="Major S."/>
            <person name="Cai H."/>
            <person name="Li Y."/>
        </authorList>
    </citation>
    <scope>NUCLEOTIDE SEQUENCE [LARGE SCALE GENOMIC DNA]</scope>
    <source>
        <strain evidence="3 4">IMET F</strain>
    </source>
</reference>
<gene>
    <name evidence="3" type="ORF">C3729_05725</name>
</gene>
<dbReference type="Proteomes" id="UP000238565">
    <property type="component" value="Unassembled WGS sequence"/>
</dbReference>
<evidence type="ECO:0000256" key="1">
    <source>
        <dbReference type="SAM" id="MobiDB-lite"/>
    </source>
</evidence>
<keyword evidence="2" id="KW-0732">Signal</keyword>
<accession>A0A2S7I4S4</accession>
<feature type="signal peptide" evidence="2">
    <location>
        <begin position="1"/>
        <end position="24"/>
    </location>
</feature>
<comment type="caution">
    <text evidence="3">The sequence shown here is derived from an EMBL/GenBank/DDBJ whole genome shotgun (WGS) entry which is preliminary data.</text>
</comment>
<name>A0A2S7I4S4_9FLAO</name>
<sequence>MKILNSLKLSLALYLIITCLQNCAVPQNSVNQRSNYLNMLNEQMKNNSNKNNPNNSSGSAAGPVRTN</sequence>
<dbReference type="EMBL" id="PTPZ01000003">
    <property type="protein sequence ID" value="PPZ91571.1"/>
    <property type="molecule type" value="Genomic_DNA"/>
</dbReference>
<proteinExistence type="predicted"/>
<feature type="compositionally biased region" description="Low complexity" evidence="1">
    <location>
        <begin position="45"/>
        <end position="67"/>
    </location>
</feature>